<dbReference type="Proteomes" id="UP001499990">
    <property type="component" value="Unassembled WGS sequence"/>
</dbReference>
<proteinExistence type="predicted"/>
<gene>
    <name evidence="1" type="ORF">GCM10020367_07330</name>
</gene>
<evidence type="ECO:0000313" key="2">
    <source>
        <dbReference type="Proteomes" id="UP001499990"/>
    </source>
</evidence>
<evidence type="ECO:0000313" key="1">
    <source>
        <dbReference type="EMBL" id="GAA3368545.1"/>
    </source>
</evidence>
<evidence type="ECO:0008006" key="3">
    <source>
        <dbReference type="Google" id="ProtNLM"/>
    </source>
</evidence>
<protein>
    <recommendedName>
        <fullName evidence="3">Exo-alpha-sialidase</fullName>
    </recommendedName>
</protein>
<reference evidence="2" key="1">
    <citation type="journal article" date="2019" name="Int. J. Syst. Evol. Microbiol.">
        <title>The Global Catalogue of Microorganisms (GCM) 10K type strain sequencing project: providing services to taxonomists for standard genome sequencing and annotation.</title>
        <authorList>
            <consortium name="The Broad Institute Genomics Platform"/>
            <consortium name="The Broad Institute Genome Sequencing Center for Infectious Disease"/>
            <person name="Wu L."/>
            <person name="Ma J."/>
        </authorList>
    </citation>
    <scope>NUCLEOTIDE SEQUENCE [LARGE SCALE GENOMIC DNA]</scope>
    <source>
        <strain evidence="2">JCM 9651</strain>
    </source>
</reference>
<accession>A0ABP6S582</accession>
<comment type="caution">
    <text evidence="1">The sequence shown here is derived from an EMBL/GenBank/DDBJ whole genome shotgun (WGS) entry which is preliminary data.</text>
</comment>
<organism evidence="1 2">
    <name type="scientific">Streptomyces sannanensis</name>
    <dbReference type="NCBI Taxonomy" id="285536"/>
    <lineage>
        <taxon>Bacteria</taxon>
        <taxon>Bacillati</taxon>
        <taxon>Actinomycetota</taxon>
        <taxon>Actinomycetes</taxon>
        <taxon>Kitasatosporales</taxon>
        <taxon>Streptomycetaceae</taxon>
        <taxon>Streptomyces</taxon>
    </lineage>
</organism>
<dbReference type="EMBL" id="BAAAYL010000001">
    <property type="protein sequence ID" value="GAA3368545.1"/>
    <property type="molecule type" value="Genomic_DNA"/>
</dbReference>
<sequence length="56" mass="6238">MVTGIGAYITVRVSRDGGRTWGERRTYRPERGAPPIETAGRYPLCRCPKCGRIDGK</sequence>
<keyword evidence="2" id="KW-1185">Reference proteome</keyword>
<name>A0ABP6S582_9ACTN</name>